<dbReference type="OrthoDB" id="882004at2"/>
<evidence type="ECO:0000313" key="2">
    <source>
        <dbReference type="EMBL" id="SHI89852.1"/>
    </source>
</evidence>
<dbReference type="EMBL" id="FQYN01000003">
    <property type="protein sequence ID" value="SHI89852.1"/>
    <property type="molecule type" value="Genomic_DNA"/>
</dbReference>
<keyword evidence="1" id="KW-0812">Transmembrane</keyword>
<name>A0A1M6EWP5_9BACT</name>
<evidence type="ECO:0000256" key="1">
    <source>
        <dbReference type="SAM" id="Phobius"/>
    </source>
</evidence>
<dbReference type="Proteomes" id="UP000184418">
    <property type="component" value="Unassembled WGS sequence"/>
</dbReference>
<protein>
    <submittedName>
        <fullName evidence="2">Uncharacterized protein</fullName>
    </submittedName>
</protein>
<proteinExistence type="predicted"/>
<dbReference type="AlphaFoldDB" id="A0A1M6EWP5"/>
<keyword evidence="1" id="KW-1133">Transmembrane helix</keyword>
<reference evidence="2 3" key="1">
    <citation type="submission" date="2016-11" db="EMBL/GenBank/DDBJ databases">
        <authorList>
            <person name="Jaros S."/>
            <person name="Januszkiewicz K."/>
            <person name="Wedrychowicz H."/>
        </authorList>
    </citation>
    <scope>NUCLEOTIDE SEQUENCE [LARGE SCALE GENOMIC DNA]</scope>
    <source>
        <strain evidence="2 3">DSM 21074</strain>
    </source>
</reference>
<organism evidence="2 3">
    <name type="scientific">Hymenobacter daecheongensis DSM 21074</name>
    <dbReference type="NCBI Taxonomy" id="1121955"/>
    <lineage>
        <taxon>Bacteria</taxon>
        <taxon>Pseudomonadati</taxon>
        <taxon>Bacteroidota</taxon>
        <taxon>Cytophagia</taxon>
        <taxon>Cytophagales</taxon>
        <taxon>Hymenobacteraceae</taxon>
        <taxon>Hymenobacter</taxon>
    </lineage>
</organism>
<keyword evidence="3" id="KW-1185">Reference proteome</keyword>
<evidence type="ECO:0000313" key="3">
    <source>
        <dbReference type="Proteomes" id="UP000184418"/>
    </source>
</evidence>
<dbReference type="STRING" id="1121955.SAMN02745146_1845"/>
<dbReference type="RefSeq" id="WP_073108058.1">
    <property type="nucleotide sequence ID" value="NZ_FQYN01000003.1"/>
</dbReference>
<feature type="transmembrane region" description="Helical" evidence="1">
    <location>
        <begin position="99"/>
        <end position="118"/>
    </location>
</feature>
<accession>A0A1M6EWP5</accession>
<keyword evidence="1" id="KW-0472">Membrane</keyword>
<sequence length="229" mass="24877">MSPTPTQPEAGRLNLQRAISQLPAHQPAAGLWPRIADELSAAEAIDRALPALPTHEPPAALWAAISAGLDQPEASPLTIATEPAQPTQPAPPVRPLWPAFRLVAGVAAAVLVALLGWWQRPAARPHETITYSEEVVAEPAARPALAAFDPLDEQGLSFINDHCTSLPTVCQSAEFRELRGQLTELQAEEQRLRQDARRFGPTPELVRHQVRITTLKATVTRELIQLLIS</sequence>
<gene>
    <name evidence="2" type="ORF">SAMN02745146_1845</name>
</gene>